<dbReference type="STRING" id="1120975.SAMN02746064_01315"/>
<feature type="transmembrane region" description="Helical" evidence="6">
    <location>
        <begin position="183"/>
        <end position="201"/>
    </location>
</feature>
<feature type="transmembrane region" description="Helical" evidence="6">
    <location>
        <begin position="156"/>
        <end position="177"/>
    </location>
</feature>
<organism evidence="7 8">
    <name type="scientific">Alkalibacter saccharofermentans DSM 14828</name>
    <dbReference type="NCBI Taxonomy" id="1120975"/>
    <lineage>
        <taxon>Bacteria</taxon>
        <taxon>Bacillati</taxon>
        <taxon>Bacillota</taxon>
        <taxon>Clostridia</taxon>
        <taxon>Eubacteriales</taxon>
        <taxon>Eubacteriaceae</taxon>
        <taxon>Alkalibacter</taxon>
    </lineage>
</organism>
<dbReference type="EMBL" id="FQTU01000007">
    <property type="protein sequence ID" value="SHE83324.1"/>
    <property type="molecule type" value="Genomic_DNA"/>
</dbReference>
<feature type="transmembrane region" description="Helical" evidence="6">
    <location>
        <begin position="91"/>
        <end position="114"/>
    </location>
</feature>
<comment type="subcellular location">
    <subcellularLocation>
        <location evidence="1">Cell membrane</location>
        <topology evidence="1">Multi-pass membrane protein</topology>
    </subcellularLocation>
</comment>
<dbReference type="PANTHER" id="PTHR30250">
    <property type="entry name" value="PST FAMILY PREDICTED COLANIC ACID TRANSPORTER"/>
    <property type="match status" value="1"/>
</dbReference>
<dbReference type="Proteomes" id="UP000184251">
    <property type="component" value="Unassembled WGS sequence"/>
</dbReference>
<evidence type="ECO:0000313" key="7">
    <source>
        <dbReference type="EMBL" id="SHE83324.1"/>
    </source>
</evidence>
<feature type="transmembrane region" description="Helical" evidence="6">
    <location>
        <begin position="401"/>
        <end position="422"/>
    </location>
</feature>
<name>A0A1M4WQ35_9FIRM</name>
<sequence length="508" mass="58151">MSRIKYASKNIKYGYLGNLLSLLLKFISRTIFIYTIGVTYLGVNGLYVNILSVLSFAELGIGTAMNYSLYKPVAENDKEKIKALMHLYKYAYRWIALIVTVVGLALIPFLDTIIKESGIISSNELIIYYLIFLFNTTSTYFVVYKYSLVSAEQKNYLQTNIQTITMVITTIVQIIILISLKNFLLYLISAALIELIQKIFVNRYLNKRYPFLLDDVTRKLTKEEKEPIIKNIKALVLHKIGDISVYQTDNILISSFINITTVGLVSNYTLIISAVTSFLNIIFNSLISGFGNLIATENTDKQYELFKVYRFVGFWCYGFASIALITLINPFIELWIGSQMLIGTTVIYLIISDYYLKGHRIVVNNFKVAAGIFDEDKYIGLIQAIVNLVISIILVKKIGLPGIFIGTVIQGLISNMSRPFIVYRKIFGRSGIEYYVDSLFYLCVLIVPLLVLEFMKPIILMNLGISNFVFMIFLVALIPNVFFVLFLRKRKEFKYLLDLIKIRVKGRR</sequence>
<keyword evidence="4 6" id="KW-1133">Transmembrane helix</keyword>
<keyword evidence="3 6" id="KW-0812">Transmembrane</keyword>
<accession>A0A1M4WQ35</accession>
<evidence type="ECO:0000256" key="6">
    <source>
        <dbReference type="SAM" id="Phobius"/>
    </source>
</evidence>
<gene>
    <name evidence="7" type="ORF">SAMN02746064_01315</name>
</gene>
<feature type="transmembrane region" description="Helical" evidence="6">
    <location>
        <begin position="126"/>
        <end position="144"/>
    </location>
</feature>
<keyword evidence="5 6" id="KW-0472">Membrane</keyword>
<feature type="transmembrane region" description="Helical" evidence="6">
    <location>
        <begin position="334"/>
        <end position="356"/>
    </location>
</feature>
<reference evidence="7 8" key="1">
    <citation type="submission" date="2016-11" db="EMBL/GenBank/DDBJ databases">
        <authorList>
            <person name="Jaros S."/>
            <person name="Januszkiewicz K."/>
            <person name="Wedrychowicz H."/>
        </authorList>
    </citation>
    <scope>NUCLEOTIDE SEQUENCE [LARGE SCALE GENOMIC DNA]</scope>
    <source>
        <strain evidence="7 8">DSM 14828</strain>
    </source>
</reference>
<keyword evidence="2" id="KW-1003">Cell membrane</keyword>
<protein>
    <submittedName>
        <fullName evidence="7">Membrane protein involved in the export of O-antigen and teichoic acid</fullName>
    </submittedName>
</protein>
<dbReference type="AlphaFoldDB" id="A0A1M4WQ35"/>
<dbReference type="GO" id="GO:0005886">
    <property type="term" value="C:plasma membrane"/>
    <property type="evidence" value="ECO:0007669"/>
    <property type="project" value="UniProtKB-SubCell"/>
</dbReference>
<feature type="transmembrane region" description="Helical" evidence="6">
    <location>
        <begin position="251"/>
        <end position="271"/>
    </location>
</feature>
<dbReference type="InterPro" id="IPR050833">
    <property type="entry name" value="Poly_Biosynth_Transport"/>
</dbReference>
<dbReference type="RefSeq" id="WP_073270343.1">
    <property type="nucleotide sequence ID" value="NZ_FQTU01000007.1"/>
</dbReference>
<feature type="transmembrane region" description="Helical" evidence="6">
    <location>
        <begin position="434"/>
        <end position="452"/>
    </location>
</feature>
<evidence type="ECO:0000256" key="1">
    <source>
        <dbReference type="ARBA" id="ARBA00004651"/>
    </source>
</evidence>
<feature type="transmembrane region" description="Helical" evidence="6">
    <location>
        <begin position="308"/>
        <end position="328"/>
    </location>
</feature>
<dbReference type="OrthoDB" id="8609648at2"/>
<evidence type="ECO:0000313" key="8">
    <source>
        <dbReference type="Proteomes" id="UP000184251"/>
    </source>
</evidence>
<dbReference type="PANTHER" id="PTHR30250:SF26">
    <property type="entry name" value="PSMA PROTEIN"/>
    <property type="match status" value="1"/>
</dbReference>
<evidence type="ECO:0000256" key="4">
    <source>
        <dbReference type="ARBA" id="ARBA00022989"/>
    </source>
</evidence>
<feature type="transmembrane region" description="Helical" evidence="6">
    <location>
        <begin position="277"/>
        <end position="296"/>
    </location>
</feature>
<evidence type="ECO:0000256" key="3">
    <source>
        <dbReference type="ARBA" id="ARBA00022692"/>
    </source>
</evidence>
<feature type="transmembrane region" description="Helical" evidence="6">
    <location>
        <begin position="20"/>
        <end position="41"/>
    </location>
</feature>
<evidence type="ECO:0000256" key="2">
    <source>
        <dbReference type="ARBA" id="ARBA00022475"/>
    </source>
</evidence>
<keyword evidence="8" id="KW-1185">Reference proteome</keyword>
<feature type="transmembrane region" description="Helical" evidence="6">
    <location>
        <begin position="47"/>
        <end position="70"/>
    </location>
</feature>
<proteinExistence type="predicted"/>
<feature type="transmembrane region" description="Helical" evidence="6">
    <location>
        <begin position="377"/>
        <end position="395"/>
    </location>
</feature>
<feature type="transmembrane region" description="Helical" evidence="6">
    <location>
        <begin position="458"/>
        <end position="487"/>
    </location>
</feature>
<evidence type="ECO:0000256" key="5">
    <source>
        <dbReference type="ARBA" id="ARBA00023136"/>
    </source>
</evidence>